<feature type="region of interest" description="Disordered" evidence="1">
    <location>
        <begin position="37"/>
        <end position="64"/>
    </location>
</feature>
<dbReference type="EMBL" id="JBHTBJ010000023">
    <property type="protein sequence ID" value="MFC7277567.1"/>
    <property type="molecule type" value="Genomic_DNA"/>
</dbReference>
<comment type="caution">
    <text evidence="2">The sequence shown here is derived from an EMBL/GenBank/DDBJ whole genome shotgun (WGS) entry which is preliminary data.</text>
</comment>
<protein>
    <submittedName>
        <fullName evidence="2">Uncharacterized protein</fullName>
    </submittedName>
</protein>
<feature type="compositionally biased region" description="Pro residues" evidence="1">
    <location>
        <begin position="37"/>
        <end position="56"/>
    </location>
</feature>
<reference evidence="3" key="1">
    <citation type="journal article" date="2019" name="Int. J. Syst. Evol. Microbiol.">
        <title>The Global Catalogue of Microorganisms (GCM) 10K type strain sequencing project: providing services to taxonomists for standard genome sequencing and annotation.</title>
        <authorList>
            <consortium name="The Broad Institute Genomics Platform"/>
            <consortium name="The Broad Institute Genome Sequencing Center for Infectious Disease"/>
            <person name="Wu L."/>
            <person name="Ma J."/>
        </authorList>
    </citation>
    <scope>NUCLEOTIDE SEQUENCE [LARGE SCALE GENOMIC DNA]</scope>
    <source>
        <strain evidence="3">XZYJT-10</strain>
    </source>
</reference>
<sequence length="295" mass="33372">MNVQTGPVSPSVSRWLRFSAWLGRTWRAFLALFSPPEPEPVSPAPPPPPPPPPPPGRLSGRRSPQRPMVVPASGYIFTFLVHATFIWGSDGLYQDELNSSIEGLMPYATRRLKALAAQHARQYPPHRARELELALQEDLRENGPWKLHWRGADLTCQPYAWVELDEQVKQAVQPYWEQLIKLDCEHDVQMRRAEYAETLSKQWTAILTELVGSPVADGAAEMTEKELAEVVRKIVAEQKAASEKLEDLMAKKVEDGDTFERSDHFTALRERLERRADRLFERPGADSADGHQPPG</sequence>
<name>A0ABW2HWQ9_9ACTN</name>
<dbReference type="RefSeq" id="WP_378973308.1">
    <property type="nucleotide sequence ID" value="NZ_JBHTBJ010000023.1"/>
</dbReference>
<evidence type="ECO:0000313" key="2">
    <source>
        <dbReference type="EMBL" id="MFC7277567.1"/>
    </source>
</evidence>
<evidence type="ECO:0000256" key="1">
    <source>
        <dbReference type="SAM" id="MobiDB-lite"/>
    </source>
</evidence>
<dbReference type="SUPFAM" id="SSF101447">
    <property type="entry name" value="Formin homology 2 domain (FH2 domain)"/>
    <property type="match status" value="1"/>
</dbReference>
<keyword evidence="3" id="KW-1185">Reference proteome</keyword>
<dbReference type="Proteomes" id="UP001596548">
    <property type="component" value="Unassembled WGS sequence"/>
</dbReference>
<proteinExistence type="predicted"/>
<organism evidence="2 3">
    <name type="scientific">Paractinoplanes rhizophilus</name>
    <dbReference type="NCBI Taxonomy" id="1416877"/>
    <lineage>
        <taxon>Bacteria</taxon>
        <taxon>Bacillati</taxon>
        <taxon>Actinomycetota</taxon>
        <taxon>Actinomycetes</taxon>
        <taxon>Micromonosporales</taxon>
        <taxon>Micromonosporaceae</taxon>
        <taxon>Paractinoplanes</taxon>
    </lineage>
</organism>
<feature type="region of interest" description="Disordered" evidence="1">
    <location>
        <begin position="276"/>
        <end position="295"/>
    </location>
</feature>
<accession>A0ABW2HWQ9</accession>
<gene>
    <name evidence="2" type="ORF">ACFQS1_26535</name>
</gene>
<evidence type="ECO:0000313" key="3">
    <source>
        <dbReference type="Proteomes" id="UP001596548"/>
    </source>
</evidence>